<organism evidence="2 3">
    <name type="scientific">Actinomadura parmotrematis</name>
    <dbReference type="NCBI Taxonomy" id="2864039"/>
    <lineage>
        <taxon>Bacteria</taxon>
        <taxon>Bacillati</taxon>
        <taxon>Actinomycetota</taxon>
        <taxon>Actinomycetes</taxon>
        <taxon>Streptosporangiales</taxon>
        <taxon>Thermomonosporaceae</taxon>
        <taxon>Actinomadura</taxon>
    </lineage>
</organism>
<reference evidence="2 3" key="1">
    <citation type="submission" date="2021-07" db="EMBL/GenBank/DDBJ databases">
        <title>Actinomadura sp. PM05-2 isolated from lichen.</title>
        <authorList>
            <person name="Somphong A."/>
            <person name="Phongsopitanun W."/>
            <person name="Tanasupawat S."/>
            <person name="Peongsungnone V."/>
        </authorList>
    </citation>
    <scope>NUCLEOTIDE SEQUENCE [LARGE SCALE GENOMIC DNA]</scope>
    <source>
        <strain evidence="2 3">PM05-2</strain>
    </source>
</reference>
<name>A0ABS7FRX7_9ACTN</name>
<keyword evidence="3" id="KW-1185">Reference proteome</keyword>
<keyword evidence="1" id="KW-0812">Transmembrane</keyword>
<comment type="caution">
    <text evidence="2">The sequence shown here is derived from an EMBL/GenBank/DDBJ whole genome shotgun (WGS) entry which is preliminary data.</text>
</comment>
<dbReference type="RefSeq" id="WP_220164754.1">
    <property type="nucleotide sequence ID" value="NZ_JAIBOA010000004.1"/>
</dbReference>
<keyword evidence="1" id="KW-1133">Transmembrane helix</keyword>
<gene>
    <name evidence="2" type="ORF">K1Y72_08040</name>
</gene>
<sequence>MSASVTYFAAAGDGAPARDALEYEDFDPGEAALDVAAVAAILAGLAGLARRAEREALQVYCRWRPDVR</sequence>
<feature type="transmembrane region" description="Helical" evidence="1">
    <location>
        <begin position="31"/>
        <end position="49"/>
    </location>
</feature>
<dbReference type="EMBL" id="JAIBOA010000004">
    <property type="protein sequence ID" value="MBW8482307.1"/>
    <property type="molecule type" value="Genomic_DNA"/>
</dbReference>
<protein>
    <submittedName>
        <fullName evidence="2">Uncharacterized protein</fullName>
    </submittedName>
</protein>
<evidence type="ECO:0000313" key="2">
    <source>
        <dbReference type="EMBL" id="MBW8482307.1"/>
    </source>
</evidence>
<keyword evidence="1" id="KW-0472">Membrane</keyword>
<accession>A0ABS7FRX7</accession>
<evidence type="ECO:0000256" key="1">
    <source>
        <dbReference type="SAM" id="Phobius"/>
    </source>
</evidence>
<evidence type="ECO:0000313" key="3">
    <source>
        <dbReference type="Proteomes" id="UP000774570"/>
    </source>
</evidence>
<dbReference type="Proteomes" id="UP000774570">
    <property type="component" value="Unassembled WGS sequence"/>
</dbReference>
<proteinExistence type="predicted"/>